<keyword evidence="6" id="KW-1003">Cell membrane</keyword>
<organism evidence="9 10">
    <name type="scientific">Heliorestis convoluta</name>
    <dbReference type="NCBI Taxonomy" id="356322"/>
    <lineage>
        <taxon>Bacteria</taxon>
        <taxon>Bacillati</taxon>
        <taxon>Bacillota</taxon>
        <taxon>Clostridia</taxon>
        <taxon>Eubacteriales</taxon>
        <taxon>Heliobacteriaceae</taxon>
        <taxon>Heliorestis</taxon>
    </lineage>
</organism>
<evidence type="ECO:0000256" key="3">
    <source>
        <dbReference type="ARBA" id="ARBA00022719"/>
    </source>
</evidence>
<dbReference type="NCBIfam" id="NF008974">
    <property type="entry name" value="PRK12322.1"/>
    <property type="match status" value="1"/>
</dbReference>
<dbReference type="PROSITE" id="PS00535">
    <property type="entry name" value="COMPLEX1_49K"/>
    <property type="match status" value="1"/>
</dbReference>
<keyword evidence="4 6" id="KW-1278">Translocase</keyword>
<evidence type="ECO:0000256" key="4">
    <source>
        <dbReference type="ARBA" id="ARBA00022967"/>
    </source>
</evidence>
<keyword evidence="6" id="KW-0472">Membrane</keyword>
<gene>
    <name evidence="6 9" type="primary">nuoD</name>
    <name evidence="9" type="ORF">FTV88_2048</name>
</gene>
<dbReference type="KEGG" id="hcv:FTV88_2048"/>
<reference evidence="10" key="1">
    <citation type="submission" date="2019-11" db="EMBL/GenBank/DDBJ databases">
        <title>Genome sequence of Heliorestis convoluta strain HH, an alkaliphilic and minimalistic phototrophic bacterium from a soda lake in Egypt.</title>
        <authorList>
            <person name="Dewey E.D."/>
            <person name="Stokes L.M."/>
            <person name="Burchell B.M."/>
            <person name="Shaffer K.N."/>
            <person name="Huntington A.M."/>
            <person name="Baker J.M."/>
            <person name="Nadendla S."/>
            <person name="Giglio M.G."/>
            <person name="Touchman J.W."/>
            <person name="Blankenship R.E."/>
            <person name="Madigan M.T."/>
            <person name="Sattley W.M."/>
        </authorList>
    </citation>
    <scope>NUCLEOTIDE SEQUENCE [LARGE SCALE GENOMIC DNA]</scope>
    <source>
        <strain evidence="10">HH</strain>
    </source>
</reference>
<dbReference type="PANTHER" id="PTHR11993:SF10">
    <property type="entry name" value="NADH DEHYDROGENASE [UBIQUINONE] IRON-SULFUR PROTEIN 2, MITOCHONDRIAL"/>
    <property type="match status" value="1"/>
</dbReference>
<evidence type="ECO:0000259" key="8">
    <source>
        <dbReference type="Pfam" id="PF00346"/>
    </source>
</evidence>
<dbReference type="GO" id="GO:0051287">
    <property type="term" value="F:NAD binding"/>
    <property type="evidence" value="ECO:0007669"/>
    <property type="project" value="InterPro"/>
</dbReference>
<dbReference type="InterPro" id="IPR014029">
    <property type="entry name" value="NADH_UbQ_OxRdtase_49kDa_CS"/>
</dbReference>
<comment type="similarity">
    <text evidence="1 6 7">Belongs to the complex I 49 kDa subunit family.</text>
</comment>
<dbReference type="OrthoDB" id="9801496at2"/>
<evidence type="ECO:0000256" key="7">
    <source>
        <dbReference type="RuleBase" id="RU003685"/>
    </source>
</evidence>
<accession>A0A5Q2N3I2</accession>
<name>A0A5Q2N3I2_9FIRM</name>
<dbReference type="Pfam" id="PF00346">
    <property type="entry name" value="Complex1_49kDa"/>
    <property type="match status" value="1"/>
</dbReference>
<keyword evidence="2 6" id="KW-0813">Transport</keyword>
<dbReference type="InterPro" id="IPR022885">
    <property type="entry name" value="NDH1_su_D/H"/>
</dbReference>
<feature type="domain" description="NADH-quinone oxidoreductase subunit D" evidence="8">
    <location>
        <begin position="121"/>
        <end position="294"/>
    </location>
</feature>
<evidence type="ECO:0000256" key="1">
    <source>
        <dbReference type="ARBA" id="ARBA00005769"/>
    </source>
</evidence>
<dbReference type="InterPro" id="IPR029014">
    <property type="entry name" value="NiFe-Hase_large"/>
</dbReference>
<evidence type="ECO:0000256" key="5">
    <source>
        <dbReference type="ARBA" id="ARBA00023027"/>
    </source>
</evidence>
<dbReference type="GO" id="GO:0005886">
    <property type="term" value="C:plasma membrane"/>
    <property type="evidence" value="ECO:0007669"/>
    <property type="project" value="UniProtKB-SubCell"/>
</dbReference>
<keyword evidence="5 6" id="KW-0520">NAD</keyword>
<dbReference type="AlphaFoldDB" id="A0A5Q2N3I2"/>
<dbReference type="Proteomes" id="UP000366051">
    <property type="component" value="Chromosome"/>
</dbReference>
<dbReference type="EC" id="7.1.1.-" evidence="6"/>
<dbReference type="Gene3D" id="1.10.645.10">
    <property type="entry name" value="Cytochrome-c3 Hydrogenase, chain B"/>
    <property type="match status" value="1"/>
</dbReference>
<keyword evidence="10" id="KW-1185">Reference proteome</keyword>
<evidence type="ECO:0000313" key="9">
    <source>
        <dbReference type="EMBL" id="QGG48146.1"/>
    </source>
</evidence>
<comment type="function">
    <text evidence="6">NDH-1 shuttles electrons from NADH, via FMN and iron-sulfur (Fe-S) centers, to quinones in the respiratory chain. The immediate electron acceptor for the enzyme in this species is believed to be a menaquinone. Couples the redox reaction to proton translocation (for every two electrons transferred, four hydrogen ions are translocated across the cytoplasmic membrane), and thus conserves the redox energy in a proton gradient.</text>
</comment>
<comment type="catalytic activity">
    <reaction evidence="6">
        <text>a quinone + NADH + 5 H(+)(in) = a quinol + NAD(+) + 4 H(+)(out)</text>
        <dbReference type="Rhea" id="RHEA:57888"/>
        <dbReference type="ChEBI" id="CHEBI:15378"/>
        <dbReference type="ChEBI" id="CHEBI:24646"/>
        <dbReference type="ChEBI" id="CHEBI:57540"/>
        <dbReference type="ChEBI" id="CHEBI:57945"/>
        <dbReference type="ChEBI" id="CHEBI:132124"/>
    </reaction>
</comment>
<protein>
    <recommendedName>
        <fullName evidence="6">NADH-quinone oxidoreductase subunit D</fullName>
        <ecNumber evidence="6">7.1.1.-</ecNumber>
    </recommendedName>
    <alternativeName>
        <fullName evidence="6">NADH dehydrogenase I subunit D</fullName>
    </alternativeName>
    <alternativeName>
        <fullName evidence="6">NDH-1 subunit D</fullName>
    </alternativeName>
</protein>
<dbReference type="GO" id="GO:0048038">
    <property type="term" value="F:quinone binding"/>
    <property type="evidence" value="ECO:0007669"/>
    <property type="project" value="UniProtKB-KW"/>
</dbReference>
<comment type="subcellular location">
    <subcellularLocation>
        <location evidence="6">Cell membrane</location>
        <topology evidence="6">Peripheral membrane protein</topology>
        <orientation evidence="6">Cytoplasmic side</orientation>
    </subcellularLocation>
</comment>
<dbReference type="EMBL" id="CP045875">
    <property type="protein sequence ID" value="QGG48146.1"/>
    <property type="molecule type" value="Genomic_DNA"/>
</dbReference>
<evidence type="ECO:0000313" key="10">
    <source>
        <dbReference type="Proteomes" id="UP000366051"/>
    </source>
</evidence>
<dbReference type="HAMAP" id="MF_01358">
    <property type="entry name" value="NDH1_NuoD"/>
    <property type="match status" value="1"/>
</dbReference>
<proteinExistence type="inferred from homology"/>
<dbReference type="InterPro" id="IPR001135">
    <property type="entry name" value="NADH_Q_OxRdtase_suD"/>
</dbReference>
<sequence>MQMQTQTFELNMGPQHPATHGVLRVILELDGEIVVKATPVIGYLHRGIEKICENRSYVQSIPFTDRMDYLSGMNNNLAICQAIEKLMALEVPERAEYIRVITAELNRIASHMITIGVLALDLGGWTGMVYGFRDREKILELFNKLCGARMTFNYIRVGGVAWDLPDGWIDECRQFLKELPEMLKTYDELIMGNEIIQLRLKGVAPLSAERAIAMSASGAVLRASGVDYDVRKANPYGIYDRFDFEVPLGTDGDNWDRFYLRYLEIIQSARIIEQALEGIPEGPVMAKVPKMLRPPVGEVYHHVENPRGDLGFYLVSDGSPKPYRWHARRPAMINLQLLDELSRGTFIADVVATLGTLDPVLGEVDC</sequence>
<evidence type="ECO:0000256" key="6">
    <source>
        <dbReference type="HAMAP-Rule" id="MF_01358"/>
    </source>
</evidence>
<dbReference type="SUPFAM" id="SSF56762">
    <property type="entry name" value="HydB/Nqo4-like"/>
    <property type="match status" value="1"/>
</dbReference>
<dbReference type="PANTHER" id="PTHR11993">
    <property type="entry name" value="NADH-UBIQUINONE OXIDOREDUCTASE 49 KDA SUBUNIT"/>
    <property type="match status" value="1"/>
</dbReference>
<dbReference type="NCBIfam" id="NF004739">
    <property type="entry name" value="PRK06075.1"/>
    <property type="match status" value="1"/>
</dbReference>
<evidence type="ECO:0000256" key="2">
    <source>
        <dbReference type="ARBA" id="ARBA00022448"/>
    </source>
</evidence>
<comment type="subunit">
    <text evidence="6">NDH-1 is composed of 14 different subunits. Subunits NuoB, C, D, E, F, and G constitute the peripheral sector of the complex.</text>
</comment>
<keyword evidence="3 6" id="KW-0874">Quinone</keyword>
<dbReference type="GO" id="GO:0050136">
    <property type="term" value="F:NADH dehydrogenase (quinone) (non-electrogenic) activity"/>
    <property type="evidence" value="ECO:0007669"/>
    <property type="project" value="UniProtKB-UniRule"/>
</dbReference>